<dbReference type="eggNOG" id="ENOG502Z9UF">
    <property type="taxonomic scope" value="Bacteria"/>
</dbReference>
<dbReference type="EMBL" id="CP009288">
    <property type="protein sequence ID" value="AIQ10770.1"/>
    <property type="molecule type" value="Genomic_DNA"/>
</dbReference>
<dbReference type="KEGG" id="pdu:PDUR_01055"/>
<sequence>MLFGGTYNNTGFADVFPFLASFHVRIDSSTANFGFEPQKLKEKFESPEHAGPVDIVSFLEVYDDEEIDMVKRDSFEQVNRLLGLIG</sequence>
<gene>
    <name evidence="1" type="ORF">PDUR_01055</name>
</gene>
<evidence type="ECO:0000313" key="2">
    <source>
        <dbReference type="Proteomes" id="UP000029409"/>
    </source>
</evidence>
<dbReference type="AlphaFoldDB" id="A0A089HJA8"/>
<evidence type="ECO:0000313" key="1">
    <source>
        <dbReference type="EMBL" id="AIQ10770.1"/>
    </source>
</evidence>
<reference evidence="1 2" key="1">
    <citation type="submission" date="2014-08" db="EMBL/GenBank/DDBJ databases">
        <title>Comparative genomics of the Paenibacillus odorifer group.</title>
        <authorList>
            <person name="den Bakker H.C."/>
            <person name="Tsai Y.-C."/>
            <person name="Martin N."/>
            <person name="Korlach J."/>
            <person name="Wiedmann M."/>
        </authorList>
    </citation>
    <scope>NUCLEOTIDE SEQUENCE [LARGE SCALE GENOMIC DNA]</scope>
    <source>
        <strain evidence="1 2">DSM 1735</strain>
    </source>
</reference>
<protein>
    <submittedName>
        <fullName evidence="1">Uncharacterized protein</fullName>
    </submittedName>
</protein>
<keyword evidence="2" id="KW-1185">Reference proteome</keyword>
<accession>A0A089HJA8</accession>
<organism evidence="1 2">
    <name type="scientific">Paenibacillus durus</name>
    <name type="common">Paenibacillus azotofixans</name>
    <dbReference type="NCBI Taxonomy" id="44251"/>
    <lineage>
        <taxon>Bacteria</taxon>
        <taxon>Bacillati</taxon>
        <taxon>Bacillota</taxon>
        <taxon>Bacilli</taxon>
        <taxon>Bacillales</taxon>
        <taxon>Paenibacillaceae</taxon>
        <taxon>Paenibacillus</taxon>
    </lineage>
</organism>
<dbReference type="Proteomes" id="UP000029409">
    <property type="component" value="Chromosome"/>
</dbReference>
<name>A0A089HJA8_PAEDU</name>
<proteinExistence type="predicted"/>